<proteinExistence type="predicted"/>
<dbReference type="PANTHER" id="PTHR43166">
    <property type="entry name" value="AMINO ACID IMPORT ATP-BINDING PROTEIN"/>
    <property type="match status" value="1"/>
</dbReference>
<dbReference type="PANTHER" id="PTHR43166:SF35">
    <property type="entry name" value="L-CYSTINE IMPORT ATP-BINDING PROTEIN TCYN"/>
    <property type="match status" value="1"/>
</dbReference>
<evidence type="ECO:0000313" key="9">
    <source>
        <dbReference type="Proteomes" id="UP000315677"/>
    </source>
</evidence>
<feature type="domain" description="ABC transporter" evidence="7">
    <location>
        <begin position="6"/>
        <end position="248"/>
    </location>
</feature>
<evidence type="ECO:0000313" key="8">
    <source>
        <dbReference type="EMBL" id="TQM09851.1"/>
    </source>
</evidence>
<comment type="caution">
    <text evidence="8">The sequence shown here is derived from an EMBL/GenBank/DDBJ whole genome shotgun (WGS) entry which is preliminary data.</text>
</comment>
<dbReference type="InterPro" id="IPR017871">
    <property type="entry name" value="ABC_transporter-like_CS"/>
</dbReference>
<dbReference type="PIRSF" id="PIRSF039085">
    <property type="entry name" value="ABC_ATPase_HisP"/>
    <property type="match status" value="1"/>
</dbReference>
<organism evidence="8 9">
    <name type="scientific">Pseudonocardia kunmingensis</name>
    <dbReference type="NCBI Taxonomy" id="630975"/>
    <lineage>
        <taxon>Bacteria</taxon>
        <taxon>Bacillati</taxon>
        <taxon>Actinomycetota</taxon>
        <taxon>Actinomycetes</taxon>
        <taxon>Pseudonocardiales</taxon>
        <taxon>Pseudonocardiaceae</taxon>
        <taxon>Pseudonocardia</taxon>
    </lineage>
</organism>
<dbReference type="GO" id="GO:0005524">
    <property type="term" value="F:ATP binding"/>
    <property type="evidence" value="ECO:0007669"/>
    <property type="project" value="UniProtKB-KW"/>
</dbReference>
<dbReference type="GO" id="GO:0015424">
    <property type="term" value="F:ABC-type amino acid transporter activity"/>
    <property type="evidence" value="ECO:0007669"/>
    <property type="project" value="InterPro"/>
</dbReference>
<dbReference type="GO" id="GO:0005886">
    <property type="term" value="C:plasma membrane"/>
    <property type="evidence" value="ECO:0007669"/>
    <property type="project" value="UniProtKB-SubCell"/>
</dbReference>
<dbReference type="SMART" id="SM00382">
    <property type="entry name" value="AAA"/>
    <property type="match status" value="1"/>
</dbReference>
<dbReference type="Gene3D" id="3.40.50.300">
    <property type="entry name" value="P-loop containing nucleotide triphosphate hydrolases"/>
    <property type="match status" value="1"/>
</dbReference>
<dbReference type="PROSITE" id="PS00211">
    <property type="entry name" value="ABC_TRANSPORTER_1"/>
    <property type="match status" value="1"/>
</dbReference>
<reference evidence="8 9" key="1">
    <citation type="submission" date="2019-06" db="EMBL/GenBank/DDBJ databases">
        <title>Sequencing the genomes of 1000 actinobacteria strains.</title>
        <authorList>
            <person name="Klenk H.-P."/>
        </authorList>
    </citation>
    <scope>NUCLEOTIDE SEQUENCE [LARGE SCALE GENOMIC DNA]</scope>
    <source>
        <strain evidence="8 9">DSM 45301</strain>
    </source>
</reference>
<keyword evidence="4" id="KW-0547">Nucleotide-binding</keyword>
<dbReference type="GO" id="GO:0016887">
    <property type="term" value="F:ATP hydrolysis activity"/>
    <property type="evidence" value="ECO:0007669"/>
    <property type="project" value="InterPro"/>
</dbReference>
<name>A0A543DKK4_9PSEU</name>
<dbReference type="PROSITE" id="PS50893">
    <property type="entry name" value="ABC_TRANSPORTER_2"/>
    <property type="match status" value="1"/>
</dbReference>
<evidence type="ECO:0000259" key="7">
    <source>
        <dbReference type="PROSITE" id="PS50893"/>
    </source>
</evidence>
<dbReference type="Pfam" id="PF00005">
    <property type="entry name" value="ABC_tran"/>
    <property type="match status" value="1"/>
</dbReference>
<evidence type="ECO:0000256" key="5">
    <source>
        <dbReference type="ARBA" id="ARBA00022840"/>
    </source>
</evidence>
<keyword evidence="3" id="KW-1003">Cell membrane</keyword>
<dbReference type="InterPro" id="IPR030679">
    <property type="entry name" value="ABC_ATPase_HisP-typ"/>
</dbReference>
<evidence type="ECO:0000256" key="3">
    <source>
        <dbReference type="ARBA" id="ARBA00022475"/>
    </source>
</evidence>
<evidence type="ECO:0000256" key="1">
    <source>
        <dbReference type="ARBA" id="ARBA00004202"/>
    </source>
</evidence>
<dbReference type="EMBL" id="VFPA01000003">
    <property type="protein sequence ID" value="TQM09851.1"/>
    <property type="molecule type" value="Genomic_DNA"/>
</dbReference>
<keyword evidence="5 8" id="KW-0067">ATP-binding</keyword>
<dbReference type="InterPro" id="IPR003593">
    <property type="entry name" value="AAA+_ATPase"/>
</dbReference>
<dbReference type="InterPro" id="IPR027417">
    <property type="entry name" value="P-loop_NTPase"/>
</dbReference>
<protein>
    <submittedName>
        <fullName evidence="8">Cystine transport system ATP-binding protein</fullName>
    </submittedName>
</protein>
<accession>A0A543DKK4</accession>
<dbReference type="SUPFAM" id="SSF52540">
    <property type="entry name" value="P-loop containing nucleoside triphosphate hydrolases"/>
    <property type="match status" value="1"/>
</dbReference>
<evidence type="ECO:0000256" key="2">
    <source>
        <dbReference type="ARBA" id="ARBA00022448"/>
    </source>
</evidence>
<dbReference type="CDD" id="cd03262">
    <property type="entry name" value="ABC_HisP_GlnQ"/>
    <property type="match status" value="1"/>
</dbReference>
<dbReference type="InterPro" id="IPR003439">
    <property type="entry name" value="ABC_transporter-like_ATP-bd"/>
</dbReference>
<keyword evidence="2" id="KW-0813">Transport</keyword>
<sequence length="272" mass="29866">MNSTPVQVEGIRKRFGRTEVLAGVDLSVQRGEVVVIMGSSGSGKTTLLRCMNLLEEPDEGTVSICGCVVQCGRRVRGRKHRQQVQLARQRTGMVFQQFNLFPHLTALDNVIEGACHARGLPRVQAVPLGERLLDRVGLAAKRDEHPARLSGGQKQRVAIARALAMEPEVVLFDEPTSALDPELHDEVLSVIRELAADGMTMVIVTHETQFARDVADRVVFMDGGVIVEQSAPEVFFTRPTNVRARSFLRLVEHQPPPPAAVHTEVVHHSEGA</sequence>
<dbReference type="InterPro" id="IPR050086">
    <property type="entry name" value="MetN_ABC_transporter-like"/>
</dbReference>
<dbReference type="RefSeq" id="WP_142058293.1">
    <property type="nucleotide sequence ID" value="NZ_VFPA01000003.1"/>
</dbReference>
<dbReference type="OrthoDB" id="3513750at2"/>
<comment type="subcellular location">
    <subcellularLocation>
        <location evidence="1">Cell membrane</location>
        <topology evidence="1">Peripheral membrane protein</topology>
    </subcellularLocation>
</comment>
<dbReference type="Proteomes" id="UP000315677">
    <property type="component" value="Unassembled WGS sequence"/>
</dbReference>
<gene>
    <name evidence="8" type="ORF">FB558_5625</name>
</gene>
<evidence type="ECO:0000256" key="4">
    <source>
        <dbReference type="ARBA" id="ARBA00022741"/>
    </source>
</evidence>
<keyword evidence="9" id="KW-1185">Reference proteome</keyword>
<dbReference type="AlphaFoldDB" id="A0A543DKK4"/>
<keyword evidence="6" id="KW-0472">Membrane</keyword>
<evidence type="ECO:0000256" key="6">
    <source>
        <dbReference type="ARBA" id="ARBA00023136"/>
    </source>
</evidence>